<dbReference type="EMBL" id="MT143957">
    <property type="protein sequence ID" value="QJH93221.1"/>
    <property type="molecule type" value="Genomic_DNA"/>
</dbReference>
<accession>A0A6M3X687</accession>
<evidence type="ECO:0000313" key="1">
    <source>
        <dbReference type="EMBL" id="QJH93221.1"/>
    </source>
</evidence>
<protein>
    <submittedName>
        <fullName evidence="1">Uncharacterized protein</fullName>
    </submittedName>
</protein>
<dbReference type="AlphaFoldDB" id="A0A6M3X687"/>
<name>A0A6M3X687_9ZZZZ</name>
<reference evidence="1" key="1">
    <citation type="submission" date="2020-03" db="EMBL/GenBank/DDBJ databases">
        <title>The deep terrestrial virosphere.</title>
        <authorList>
            <person name="Holmfeldt K."/>
            <person name="Nilsson E."/>
            <person name="Simone D."/>
            <person name="Lopez-Fernandez M."/>
            <person name="Wu X."/>
            <person name="de Brujin I."/>
            <person name="Lundin D."/>
            <person name="Andersson A."/>
            <person name="Bertilsson S."/>
            <person name="Dopson M."/>
        </authorList>
    </citation>
    <scope>NUCLEOTIDE SEQUENCE</scope>
    <source>
        <strain evidence="1">MM171B03506</strain>
    </source>
</reference>
<sequence>MKHDDEFLEECTSRVKELISKHPFCFAELKHIAAYDKEGKLIEEAKQFAIDKMVPGAGYLYMPIEEGDTVLVIRSSKKESQDKSGIKEKNR</sequence>
<gene>
    <name evidence="1" type="ORF">MM171B03506_0005</name>
</gene>
<organism evidence="1">
    <name type="scientific">viral metagenome</name>
    <dbReference type="NCBI Taxonomy" id="1070528"/>
    <lineage>
        <taxon>unclassified sequences</taxon>
        <taxon>metagenomes</taxon>
        <taxon>organismal metagenomes</taxon>
    </lineage>
</organism>
<proteinExistence type="predicted"/>